<dbReference type="Proteomes" id="UP000622707">
    <property type="component" value="Unassembled WGS sequence"/>
</dbReference>
<reference evidence="2 3" key="1">
    <citation type="journal article" date="2017" name="Int. J. Syst. Evol. Microbiol.">
        <title>Ramlibacter alkalitolerans sp. nov., alkali-tolerant bacterium isolated from soil of ginseng.</title>
        <authorList>
            <person name="Lee D.H."/>
            <person name="Cha C.J."/>
        </authorList>
    </citation>
    <scope>NUCLEOTIDE SEQUENCE [LARGE SCALE GENOMIC DNA]</scope>
    <source>
        <strain evidence="2 3">KACC 19305</strain>
    </source>
</reference>
<gene>
    <name evidence="2" type="ORF">JI746_15620</name>
</gene>
<protein>
    <submittedName>
        <fullName evidence="2">Uncharacterized protein</fullName>
    </submittedName>
</protein>
<comment type="caution">
    <text evidence="2">The sequence shown here is derived from an EMBL/GenBank/DDBJ whole genome shotgun (WGS) entry which is preliminary data.</text>
</comment>
<proteinExistence type="predicted"/>
<dbReference type="EMBL" id="JAEQND010000008">
    <property type="protein sequence ID" value="MBL0426543.1"/>
    <property type="molecule type" value="Genomic_DNA"/>
</dbReference>
<evidence type="ECO:0000313" key="2">
    <source>
        <dbReference type="EMBL" id="MBL0426543.1"/>
    </source>
</evidence>
<organism evidence="2 3">
    <name type="scientific">Ramlibacter alkalitolerans</name>
    <dbReference type="NCBI Taxonomy" id="2039631"/>
    <lineage>
        <taxon>Bacteria</taxon>
        <taxon>Pseudomonadati</taxon>
        <taxon>Pseudomonadota</taxon>
        <taxon>Betaproteobacteria</taxon>
        <taxon>Burkholderiales</taxon>
        <taxon>Comamonadaceae</taxon>
        <taxon>Ramlibacter</taxon>
    </lineage>
</organism>
<evidence type="ECO:0000256" key="1">
    <source>
        <dbReference type="SAM" id="MobiDB-lite"/>
    </source>
</evidence>
<evidence type="ECO:0000313" key="3">
    <source>
        <dbReference type="Proteomes" id="UP000622707"/>
    </source>
</evidence>
<keyword evidence="3" id="KW-1185">Reference proteome</keyword>
<dbReference type="RefSeq" id="WP_201690734.1">
    <property type="nucleotide sequence ID" value="NZ_JAEQND010000008.1"/>
</dbReference>
<accession>A0ABS1JQR5</accession>
<sequence length="67" mass="7705">MNHHEREVRRERREWLLRVCSQAQQRQQVGPGGRCVQRLQATGVWRPGEGWVGQNSPESALPAEDAE</sequence>
<feature type="region of interest" description="Disordered" evidence="1">
    <location>
        <begin position="47"/>
        <end position="67"/>
    </location>
</feature>
<name>A0ABS1JQR5_9BURK</name>